<dbReference type="AlphaFoldDB" id="A0AAD5T6I7"/>
<sequence>MVRIRTSLKRYCSMDLSFRAQLEYKFILKLADAFEPGDVEGFTNSVVEFDLFSTVDPWITALLLRANDLTGIPPQRINHPITLRMRQSIVQQPYDSTLPMYSNSALASSSFLHGSGGIPFSQHSRIGDSGSSGSTESAETEFTNHAAVIMGSLPYGHRHGLQGDNFMNSFPSTPILADNFDNDNLGFGADRFDEKSSKDTE</sequence>
<dbReference type="EMBL" id="JADGJH010000257">
    <property type="protein sequence ID" value="KAJ3132287.1"/>
    <property type="molecule type" value="Genomic_DNA"/>
</dbReference>
<evidence type="ECO:0000313" key="1">
    <source>
        <dbReference type="EMBL" id="KAJ3132287.1"/>
    </source>
</evidence>
<accession>A0AAD5T6I7</accession>
<protein>
    <submittedName>
        <fullName evidence="1">Uncharacterized protein</fullName>
    </submittedName>
</protein>
<evidence type="ECO:0000313" key="2">
    <source>
        <dbReference type="Proteomes" id="UP001211907"/>
    </source>
</evidence>
<reference evidence="1" key="1">
    <citation type="submission" date="2020-05" db="EMBL/GenBank/DDBJ databases">
        <title>Phylogenomic resolution of chytrid fungi.</title>
        <authorList>
            <person name="Stajich J.E."/>
            <person name="Amses K."/>
            <person name="Simmons R."/>
            <person name="Seto K."/>
            <person name="Myers J."/>
            <person name="Bonds A."/>
            <person name="Quandt C.A."/>
            <person name="Barry K."/>
            <person name="Liu P."/>
            <person name="Grigoriev I."/>
            <person name="Longcore J.E."/>
            <person name="James T.Y."/>
        </authorList>
    </citation>
    <scope>NUCLEOTIDE SEQUENCE</scope>
    <source>
        <strain evidence="1">JEL0513</strain>
    </source>
</reference>
<dbReference type="SUPFAM" id="SSF48452">
    <property type="entry name" value="TPR-like"/>
    <property type="match status" value="1"/>
</dbReference>
<dbReference type="Gene3D" id="1.25.40.10">
    <property type="entry name" value="Tetratricopeptide repeat domain"/>
    <property type="match status" value="1"/>
</dbReference>
<dbReference type="InterPro" id="IPR011990">
    <property type="entry name" value="TPR-like_helical_dom_sf"/>
</dbReference>
<dbReference type="Pfam" id="PF14938">
    <property type="entry name" value="SNAP"/>
    <property type="match status" value="1"/>
</dbReference>
<dbReference type="Proteomes" id="UP001211907">
    <property type="component" value="Unassembled WGS sequence"/>
</dbReference>
<name>A0AAD5T6I7_9FUNG</name>
<comment type="caution">
    <text evidence="1">The sequence shown here is derived from an EMBL/GenBank/DDBJ whole genome shotgun (WGS) entry which is preliminary data.</text>
</comment>
<gene>
    <name evidence="1" type="ORF">HK100_005496</name>
</gene>
<keyword evidence="2" id="KW-1185">Reference proteome</keyword>
<organism evidence="1 2">
    <name type="scientific">Physocladia obscura</name>
    <dbReference type="NCBI Taxonomy" id="109957"/>
    <lineage>
        <taxon>Eukaryota</taxon>
        <taxon>Fungi</taxon>
        <taxon>Fungi incertae sedis</taxon>
        <taxon>Chytridiomycota</taxon>
        <taxon>Chytridiomycota incertae sedis</taxon>
        <taxon>Chytridiomycetes</taxon>
        <taxon>Chytridiales</taxon>
        <taxon>Chytriomycetaceae</taxon>
        <taxon>Physocladia</taxon>
    </lineage>
</organism>
<proteinExistence type="predicted"/>